<dbReference type="Proteomes" id="UP000002748">
    <property type="component" value="Unassembled WGS sequence"/>
</dbReference>
<feature type="compositionally biased region" description="Polar residues" evidence="3">
    <location>
        <begin position="60"/>
        <end position="69"/>
    </location>
</feature>
<dbReference type="InterPro" id="IPR046347">
    <property type="entry name" value="bZIP_sf"/>
</dbReference>
<proteinExistence type="predicted"/>
<feature type="compositionally biased region" description="Polar residues" evidence="3">
    <location>
        <begin position="230"/>
        <end position="239"/>
    </location>
</feature>
<evidence type="ECO:0000256" key="1">
    <source>
        <dbReference type="ARBA" id="ARBA00004123"/>
    </source>
</evidence>
<keyword evidence="2" id="KW-0539">Nucleus</keyword>
<dbReference type="InterPro" id="IPR004827">
    <property type="entry name" value="bZIP"/>
</dbReference>
<feature type="compositionally biased region" description="Basic and acidic residues" evidence="3">
    <location>
        <begin position="138"/>
        <end position="152"/>
    </location>
</feature>
<dbReference type="GO" id="GO:0001228">
    <property type="term" value="F:DNA-binding transcription activator activity, RNA polymerase II-specific"/>
    <property type="evidence" value="ECO:0007669"/>
    <property type="project" value="TreeGrafter"/>
</dbReference>
<feature type="compositionally biased region" description="Polar residues" evidence="3">
    <location>
        <begin position="343"/>
        <end position="357"/>
    </location>
</feature>
<dbReference type="HOGENOM" id="CLU_395967_0_0_1"/>
<organism evidence="5 6">
    <name type="scientific">Trichosporon asahii var. asahii (strain ATCC 90039 / CBS 2479 / JCM 2466 / KCTC 7840 / NBRC 103889/ NCYC 2677 / UAMH 7654)</name>
    <name type="common">Yeast</name>
    <dbReference type="NCBI Taxonomy" id="1186058"/>
    <lineage>
        <taxon>Eukaryota</taxon>
        <taxon>Fungi</taxon>
        <taxon>Dikarya</taxon>
        <taxon>Basidiomycota</taxon>
        <taxon>Agaricomycotina</taxon>
        <taxon>Tremellomycetes</taxon>
        <taxon>Trichosporonales</taxon>
        <taxon>Trichosporonaceae</taxon>
        <taxon>Trichosporon</taxon>
    </lineage>
</organism>
<protein>
    <recommendedName>
        <fullName evidence="4">BZIP domain-containing protein</fullName>
    </recommendedName>
</protein>
<feature type="region of interest" description="Disordered" evidence="3">
    <location>
        <begin position="523"/>
        <end position="568"/>
    </location>
</feature>
<dbReference type="GeneID" id="25983793"/>
<feature type="domain" description="BZIP" evidence="4">
    <location>
        <begin position="156"/>
        <end position="219"/>
    </location>
</feature>
<feature type="compositionally biased region" description="Basic and acidic residues" evidence="3">
    <location>
        <begin position="116"/>
        <end position="125"/>
    </location>
</feature>
<dbReference type="GO" id="GO:0000976">
    <property type="term" value="F:transcription cis-regulatory region binding"/>
    <property type="evidence" value="ECO:0007669"/>
    <property type="project" value="InterPro"/>
</dbReference>
<feature type="compositionally biased region" description="Basic and acidic residues" evidence="3">
    <location>
        <begin position="162"/>
        <end position="181"/>
    </location>
</feature>
<dbReference type="PROSITE" id="PS50217">
    <property type="entry name" value="BZIP"/>
    <property type="match status" value="1"/>
</dbReference>
<feature type="region of interest" description="Disordered" evidence="3">
    <location>
        <begin position="642"/>
        <end position="673"/>
    </location>
</feature>
<dbReference type="PANTHER" id="PTHR40621:SF6">
    <property type="entry name" value="AP-1-LIKE TRANSCRIPTION FACTOR YAP1-RELATED"/>
    <property type="match status" value="1"/>
</dbReference>
<dbReference type="SMART" id="SM00338">
    <property type="entry name" value="BRLZ"/>
    <property type="match status" value="1"/>
</dbReference>
<dbReference type="AlphaFoldDB" id="J4ULT6"/>
<evidence type="ECO:0000259" key="4">
    <source>
        <dbReference type="PROSITE" id="PS50217"/>
    </source>
</evidence>
<name>J4ULT6_TRIAS</name>
<dbReference type="RefSeq" id="XP_014184452.1">
    <property type="nucleotide sequence ID" value="XM_014328977.1"/>
</dbReference>
<feature type="compositionally biased region" description="Low complexity" evidence="3">
    <location>
        <begin position="528"/>
        <end position="541"/>
    </location>
</feature>
<evidence type="ECO:0000256" key="2">
    <source>
        <dbReference type="ARBA" id="ARBA00023242"/>
    </source>
</evidence>
<dbReference type="VEuPathDB" id="FungiDB:A1Q1_00279"/>
<sequence>MQQQQPPYFDPNMLSPNTTALLDSIAMGEYPPKQTVTPATFAPQALFPVPGRDTPEDSSPDSVKMNNATLKDHSHVASDDSDAELQGLNEVNNHKRKASRTTIADHDADEEDDSSDNAHEDKRQQVNDPKATRAARRKSGDGKAKPADKAGKAEQSNKAQRRKEQNRAAQKAFRERREAKVRDLEAKVAELEAKSFGTSVENENLRSIVKRLQEENIALKEAQFTFTMPMNGNAHSINGQQTPTPSLSQQQASAIDWSQFASFNKASQMGKPPSPPQSVSNDSLRSVHDNNSPPLQQVHRASTGSASESMEGPSPSDPNAVPTLFGNRNNGSFDMLKRPVVGSSPNDQLSTPSSIGTNKDDVEALFRSLYPNGIANGSSIDSVLAGTAGAPQQNPQIAQQQAQSPYTFLSAQPGLTSFADSSSNMMAKLFEPTSYRDSSSAEQDMLGGGSGQSTMNTVPNSSTSQTWADLVSGNQSDFLSSLSSTANDASEAGPEDDAFMKQLEQLIQSGNVPFNNASQAFSPTNYLNMSPSPLQSLSNSQTPRSTAESSDNLQSPHSDNMQGEAAPSCGASRIVHVVGEDGRVMRPSEVWTKMGLNTVSEPQDLLIDDLCDQFKGKATCKDGKRYMTYSDLVDMQYARDQHGEPPVMSGRPAEQPKLPAKPKVAERDCEKHDPAECQAKANELFLQQNAQPGSAA</sequence>
<accession>J4ULT6</accession>
<dbReference type="CDD" id="cd14688">
    <property type="entry name" value="bZIP_YAP"/>
    <property type="match status" value="1"/>
</dbReference>
<feature type="compositionally biased region" description="Polar residues" evidence="3">
    <location>
        <begin position="452"/>
        <end position="467"/>
    </location>
</feature>
<dbReference type="Pfam" id="PF00170">
    <property type="entry name" value="bZIP_1"/>
    <property type="match status" value="1"/>
</dbReference>
<dbReference type="EMBL" id="ALBS01000010">
    <property type="protein sequence ID" value="EJT52965.1"/>
    <property type="molecule type" value="Genomic_DNA"/>
</dbReference>
<feature type="compositionally biased region" description="Low complexity" evidence="3">
    <location>
        <begin position="240"/>
        <end position="254"/>
    </location>
</feature>
<dbReference type="Gene3D" id="1.20.5.170">
    <property type="match status" value="1"/>
</dbReference>
<feature type="region of interest" description="Disordered" evidence="3">
    <location>
        <begin position="230"/>
        <end position="358"/>
    </location>
</feature>
<dbReference type="OrthoDB" id="2593073at2759"/>
<feature type="compositionally biased region" description="Basic and acidic residues" evidence="3">
    <location>
        <begin position="663"/>
        <end position="673"/>
    </location>
</feature>
<comment type="subcellular location">
    <subcellularLocation>
        <location evidence="1">Nucleus</location>
    </subcellularLocation>
</comment>
<reference evidence="5 6" key="1">
    <citation type="journal article" date="2012" name="Eukaryot. Cell">
        <title>Draft genome sequence of CBS 2479, the standard type strain of Trichosporon asahii.</title>
        <authorList>
            <person name="Yang R.Y."/>
            <person name="Li H.T."/>
            <person name="Zhu H."/>
            <person name="Zhou G.P."/>
            <person name="Wang M."/>
            <person name="Wang L."/>
        </authorList>
    </citation>
    <scope>NUCLEOTIDE SEQUENCE [LARGE SCALE GENOMIC DNA]</scope>
    <source>
        <strain evidence="6">ATCC 90039 / CBS 2479 / JCM 2466 / KCTC 7840 / NCYC 2677 / UAMH 7654</strain>
    </source>
</reference>
<dbReference type="SUPFAM" id="SSF57959">
    <property type="entry name" value="Leucine zipper domain"/>
    <property type="match status" value="1"/>
</dbReference>
<dbReference type="InterPro" id="IPR050936">
    <property type="entry name" value="AP-1-like"/>
</dbReference>
<feature type="region of interest" description="Disordered" evidence="3">
    <location>
        <begin position="30"/>
        <end position="181"/>
    </location>
</feature>
<feature type="compositionally biased region" description="Polar residues" evidence="3">
    <location>
        <begin position="277"/>
        <end position="308"/>
    </location>
</feature>
<evidence type="ECO:0000313" key="5">
    <source>
        <dbReference type="EMBL" id="EJT52965.1"/>
    </source>
</evidence>
<feature type="region of interest" description="Disordered" evidence="3">
    <location>
        <begin position="433"/>
        <end position="467"/>
    </location>
</feature>
<dbReference type="KEGG" id="tasa:A1Q1_00279"/>
<feature type="compositionally biased region" description="Polar residues" evidence="3">
    <location>
        <begin position="542"/>
        <end position="561"/>
    </location>
</feature>
<evidence type="ECO:0000313" key="6">
    <source>
        <dbReference type="Proteomes" id="UP000002748"/>
    </source>
</evidence>
<gene>
    <name evidence="5" type="ORF">A1Q1_00279</name>
</gene>
<evidence type="ECO:0000256" key="3">
    <source>
        <dbReference type="SAM" id="MobiDB-lite"/>
    </source>
</evidence>
<dbReference type="PROSITE" id="PS00036">
    <property type="entry name" value="BZIP_BASIC"/>
    <property type="match status" value="1"/>
</dbReference>
<dbReference type="PANTHER" id="PTHR40621">
    <property type="entry name" value="TRANSCRIPTION FACTOR KAPC-RELATED"/>
    <property type="match status" value="1"/>
</dbReference>
<dbReference type="GO" id="GO:0090575">
    <property type="term" value="C:RNA polymerase II transcription regulator complex"/>
    <property type="evidence" value="ECO:0007669"/>
    <property type="project" value="TreeGrafter"/>
</dbReference>
<comment type="caution">
    <text evidence="5">The sequence shown here is derived from an EMBL/GenBank/DDBJ whole genome shotgun (WGS) entry which is preliminary data.</text>
</comment>